<feature type="region of interest" description="Disordered" evidence="3">
    <location>
        <begin position="185"/>
        <end position="204"/>
    </location>
</feature>
<accession>A0A4R1NEJ2</accession>
<evidence type="ECO:0000259" key="4">
    <source>
        <dbReference type="SMART" id="SM00642"/>
    </source>
</evidence>
<keyword evidence="6" id="KW-1185">Reference proteome</keyword>
<feature type="compositionally biased region" description="Low complexity" evidence="3">
    <location>
        <begin position="158"/>
        <end position="169"/>
    </location>
</feature>
<dbReference type="Pfam" id="PF00128">
    <property type="entry name" value="Alpha-amylase"/>
    <property type="match status" value="1"/>
</dbReference>
<dbReference type="Gene3D" id="2.60.40.1180">
    <property type="entry name" value="Golgi alpha-mannosidase II"/>
    <property type="match status" value="1"/>
</dbReference>
<name>A0A4R1NEJ2_9GAMM</name>
<proteinExistence type="predicted"/>
<evidence type="ECO:0000313" key="5">
    <source>
        <dbReference type="EMBL" id="TCL05289.1"/>
    </source>
</evidence>
<dbReference type="Proteomes" id="UP000294555">
    <property type="component" value="Unassembled WGS sequence"/>
</dbReference>
<feature type="domain" description="Glycosyl hydrolase family 13 catalytic" evidence="4">
    <location>
        <begin position="127"/>
        <end position="582"/>
    </location>
</feature>
<organism evidence="5 6">
    <name type="scientific">Sodalis ligni</name>
    <dbReference type="NCBI Taxonomy" id="2697027"/>
    <lineage>
        <taxon>Bacteria</taxon>
        <taxon>Pseudomonadati</taxon>
        <taxon>Pseudomonadota</taxon>
        <taxon>Gammaproteobacteria</taxon>
        <taxon>Enterobacterales</taxon>
        <taxon>Bruguierivoracaceae</taxon>
        <taxon>Sodalis</taxon>
    </lineage>
</organism>
<dbReference type="NCBIfam" id="NF008051">
    <property type="entry name" value="PRK10785.1"/>
    <property type="match status" value="1"/>
</dbReference>
<comment type="caution">
    <text evidence="5">The sequence shown here is derived from an EMBL/GenBank/DDBJ whole genome shotgun (WGS) entry which is preliminary data.</text>
</comment>
<protein>
    <submittedName>
        <fullName evidence="5">Glycosidase</fullName>
    </submittedName>
</protein>
<dbReference type="SMART" id="SM00642">
    <property type="entry name" value="Aamy"/>
    <property type="match status" value="1"/>
</dbReference>
<dbReference type="GO" id="GO:0005975">
    <property type="term" value="P:carbohydrate metabolic process"/>
    <property type="evidence" value="ECO:0007669"/>
    <property type="project" value="InterPro"/>
</dbReference>
<dbReference type="CDD" id="cd11338">
    <property type="entry name" value="AmyAc_CMD"/>
    <property type="match status" value="1"/>
</dbReference>
<dbReference type="AlphaFoldDB" id="A0A4R1NEJ2"/>
<evidence type="ECO:0000313" key="6">
    <source>
        <dbReference type="Proteomes" id="UP000294555"/>
    </source>
</evidence>
<dbReference type="GO" id="GO:0004553">
    <property type="term" value="F:hydrolase activity, hydrolyzing O-glycosyl compounds"/>
    <property type="evidence" value="ECO:0007669"/>
    <property type="project" value="InterPro"/>
</dbReference>
<dbReference type="InterPro" id="IPR006047">
    <property type="entry name" value="GH13_cat_dom"/>
</dbReference>
<evidence type="ECO:0000256" key="1">
    <source>
        <dbReference type="ARBA" id="ARBA00022801"/>
    </source>
</evidence>
<dbReference type="InterPro" id="IPR017853">
    <property type="entry name" value="GH"/>
</dbReference>
<dbReference type="InterPro" id="IPR014756">
    <property type="entry name" value="Ig_E-set"/>
</dbReference>
<dbReference type="SUPFAM" id="SSF81296">
    <property type="entry name" value="E set domains"/>
    <property type="match status" value="1"/>
</dbReference>
<gene>
    <name evidence="5" type="ORF">EZJ58_3463</name>
</gene>
<dbReference type="InterPro" id="IPR013780">
    <property type="entry name" value="Glyco_hydro_b"/>
</dbReference>
<keyword evidence="1" id="KW-0378">Hydrolase</keyword>
<dbReference type="Gene3D" id="3.20.20.80">
    <property type="entry name" value="Glycosidases"/>
    <property type="match status" value="1"/>
</dbReference>
<dbReference type="EMBL" id="SJOI01000001">
    <property type="protein sequence ID" value="TCL05289.1"/>
    <property type="molecule type" value="Genomic_DNA"/>
</dbReference>
<dbReference type="PANTHER" id="PTHR10357">
    <property type="entry name" value="ALPHA-AMYLASE FAMILY MEMBER"/>
    <property type="match status" value="1"/>
</dbReference>
<evidence type="ECO:0000256" key="2">
    <source>
        <dbReference type="ARBA" id="ARBA00023295"/>
    </source>
</evidence>
<feature type="region of interest" description="Disordered" evidence="3">
    <location>
        <begin position="150"/>
        <end position="169"/>
    </location>
</feature>
<dbReference type="Pfam" id="PF02903">
    <property type="entry name" value="Alpha-amylase_N"/>
    <property type="match status" value="1"/>
</dbReference>
<dbReference type="InterPro" id="IPR004185">
    <property type="entry name" value="Glyco_hydro_13_lg-like_dom"/>
</dbReference>
<keyword evidence="2 5" id="KW-0326">Glycosidase</keyword>
<dbReference type="SUPFAM" id="SSF51445">
    <property type="entry name" value="(Trans)glycosidases"/>
    <property type="match status" value="1"/>
</dbReference>
<dbReference type="RefSeq" id="WP_243701488.1">
    <property type="nucleotide sequence ID" value="NZ_SJOI01000001.1"/>
</dbReference>
<reference evidence="5 6" key="1">
    <citation type="submission" date="2019-02" db="EMBL/GenBank/DDBJ databases">
        <title>Investigation of anaerobic lignin degradation for improved lignocellulosic biofuels.</title>
        <authorList>
            <person name="Deangelis K."/>
        </authorList>
    </citation>
    <scope>NUCLEOTIDE SEQUENCE [LARGE SCALE GENOMIC DNA]</scope>
    <source>
        <strain evidence="5 6">159R</strain>
    </source>
</reference>
<sequence length="678" mass="75563">MLQAWHLPVAPFMQKRNRHLILSLWLAGDELPDAALLRYEQDNEEWLLPMQLLPEQSGLGCRRYRTEIPLDTGQPRRRYCFKLLWQESQRWFTPLGWSAAPPGQMAQFAVDLPDNGPQWVADQVFYQIFTDRFAAGADLNGAYGRGISSDSRHPLPAEPGAARQAAAAADNHGHILPVTAASNRDPHQAAAAAGNRGPGQATAEMDNDFLPGEPSAGCAQGWGQNFEEDGSAGTFFGGDLHGVVAKLPWLTRLGVTALYFNPIFSAPSVHKYDTKDYRHVDERFGGDQALLRLRKATQRLRMRLILDGVFNHTGETHPWFDRDDAGGNGACHHPDSLHRQWYSFTPEGEALDWKGHASLPKLDYASSALVHEIYSGKDSVVRHWLRPPWQIDGWRLDVAHMLGESGGAKNNLHHINGITRAAKSVNPQSFIVGEHFGDARPWLQADAEDAAMNYRGFTLPVWAFLAGKDIAGHPISLTAQECARWLEEYRAGLSHQQQLRMFNQLDSHDTPRFITVLGSHGRRLALGVVWLFCWPGAPCIYYGDEVGLDGGNDPFCRKPFPWHEADQDQALLGLYRRLAWLRHDSPALRYGGCQIVIAREGLLVFVRVYQQERILVALQRGEGGQATLPWSPLLSGVAWQRLEGEGIQTSDGLVLPEDSVTLWRGKAGQRLRLAADPA</sequence>
<dbReference type="PANTHER" id="PTHR10357:SF210">
    <property type="entry name" value="MALTODEXTRIN GLUCOSIDASE"/>
    <property type="match status" value="1"/>
</dbReference>
<evidence type="ECO:0000256" key="3">
    <source>
        <dbReference type="SAM" id="MobiDB-lite"/>
    </source>
</evidence>
<dbReference type="CDD" id="cd02857">
    <property type="entry name" value="E_set_CDase_PDE_N"/>
    <property type="match status" value="1"/>
</dbReference>